<dbReference type="Proteomes" id="UP000464178">
    <property type="component" value="Chromosome"/>
</dbReference>
<dbReference type="EMBL" id="LR593886">
    <property type="protein sequence ID" value="VTR96283.1"/>
    <property type="molecule type" value="Genomic_DNA"/>
</dbReference>
<dbReference type="SUPFAM" id="SSF52833">
    <property type="entry name" value="Thioredoxin-like"/>
    <property type="match status" value="1"/>
</dbReference>
<dbReference type="InterPro" id="IPR013766">
    <property type="entry name" value="Thioredoxin_domain"/>
</dbReference>
<reference evidence="2 3" key="1">
    <citation type="submission" date="2019-05" db="EMBL/GenBank/DDBJ databases">
        <authorList>
            <consortium name="Science for Life Laboratories"/>
        </authorList>
    </citation>
    <scope>NUCLEOTIDE SEQUENCE [LARGE SCALE GENOMIC DNA]</scope>
    <source>
        <strain evidence="2">Soil9</strain>
    </source>
</reference>
<sequence>MFNPGWHKRVPPRVVACALVAVAVAGTGAALLAFRPPDAPERSVRGPLPPGTYPAQPLPAGALLPALKAEGWVNGPAVGTGHRLVVVDIWAHWCPGCRATAPGLVRAYHRFKERGVAFVSLTNVARPSVEEFVSSLDVPWPAGYGADLESIAALGAYSSARMGATYNPGYEVSPTLYLLDAKGRVLWHDDQARPRHTKDAPTIVEDLVAEIERALGPEPKK</sequence>
<organism evidence="2 3">
    <name type="scientific">Gemmata massiliana</name>
    <dbReference type="NCBI Taxonomy" id="1210884"/>
    <lineage>
        <taxon>Bacteria</taxon>
        <taxon>Pseudomonadati</taxon>
        <taxon>Planctomycetota</taxon>
        <taxon>Planctomycetia</taxon>
        <taxon>Gemmatales</taxon>
        <taxon>Gemmataceae</taxon>
        <taxon>Gemmata</taxon>
    </lineage>
</organism>
<protein>
    <recommendedName>
        <fullName evidence="1">Thioredoxin domain-containing protein</fullName>
    </recommendedName>
</protein>
<dbReference type="InterPro" id="IPR036249">
    <property type="entry name" value="Thioredoxin-like_sf"/>
</dbReference>
<dbReference type="Gene3D" id="3.40.30.10">
    <property type="entry name" value="Glutaredoxin"/>
    <property type="match status" value="1"/>
</dbReference>
<dbReference type="InterPro" id="IPR013740">
    <property type="entry name" value="Redoxin"/>
</dbReference>
<dbReference type="RefSeq" id="WP_162670592.1">
    <property type="nucleotide sequence ID" value="NZ_LR593886.1"/>
</dbReference>
<name>A0A6P2D5D8_9BACT</name>
<evidence type="ECO:0000313" key="3">
    <source>
        <dbReference type="Proteomes" id="UP000464178"/>
    </source>
</evidence>
<gene>
    <name evidence="2" type="ORF">SOIL9_14310</name>
</gene>
<accession>A0A6P2D5D8</accession>
<dbReference type="Pfam" id="PF08534">
    <property type="entry name" value="Redoxin"/>
    <property type="match status" value="1"/>
</dbReference>
<dbReference type="AlphaFoldDB" id="A0A6P2D5D8"/>
<evidence type="ECO:0000313" key="2">
    <source>
        <dbReference type="EMBL" id="VTR96283.1"/>
    </source>
</evidence>
<dbReference type="GO" id="GO:0016491">
    <property type="term" value="F:oxidoreductase activity"/>
    <property type="evidence" value="ECO:0007669"/>
    <property type="project" value="InterPro"/>
</dbReference>
<dbReference type="InterPro" id="IPR050553">
    <property type="entry name" value="Thioredoxin_ResA/DsbE_sf"/>
</dbReference>
<dbReference type="PANTHER" id="PTHR42852:SF13">
    <property type="entry name" value="PROTEIN DIPZ"/>
    <property type="match status" value="1"/>
</dbReference>
<dbReference type="PANTHER" id="PTHR42852">
    <property type="entry name" value="THIOL:DISULFIDE INTERCHANGE PROTEIN DSBE"/>
    <property type="match status" value="1"/>
</dbReference>
<keyword evidence="3" id="KW-1185">Reference proteome</keyword>
<dbReference type="KEGG" id="gms:SOIL9_14310"/>
<feature type="domain" description="Thioredoxin" evidence="1">
    <location>
        <begin position="58"/>
        <end position="216"/>
    </location>
</feature>
<dbReference type="CDD" id="cd02966">
    <property type="entry name" value="TlpA_like_family"/>
    <property type="match status" value="1"/>
</dbReference>
<proteinExistence type="predicted"/>
<evidence type="ECO:0000259" key="1">
    <source>
        <dbReference type="PROSITE" id="PS51352"/>
    </source>
</evidence>
<dbReference type="PROSITE" id="PS51352">
    <property type="entry name" value="THIOREDOXIN_2"/>
    <property type="match status" value="1"/>
</dbReference>